<feature type="coiled-coil region" evidence="1">
    <location>
        <begin position="166"/>
        <end position="200"/>
    </location>
</feature>
<dbReference type="OMA" id="YVVEHPK"/>
<dbReference type="PANTHER" id="PTHR31005">
    <property type="entry name" value="DUF4139 DOMAIN-CONTAINING PROTEIN"/>
    <property type="match status" value="1"/>
</dbReference>
<feature type="domain" description="DUF4139" evidence="2">
    <location>
        <begin position="224"/>
        <end position="570"/>
    </location>
</feature>
<dbReference type="NCBIfam" id="TIGR02231">
    <property type="entry name" value="mucoidy inhibitor MuiA family protein"/>
    <property type="match status" value="1"/>
</dbReference>
<reference evidence="5" key="1">
    <citation type="submission" date="2020-12" db="UniProtKB">
        <authorList>
            <consortium name="WormBaseParasite"/>
        </authorList>
    </citation>
    <scope>IDENTIFICATION</scope>
    <source>
        <strain evidence="5">MHco3</strain>
    </source>
</reference>
<keyword evidence="1" id="KW-0175">Coiled coil</keyword>
<proteinExistence type="predicted"/>
<dbReference type="Pfam" id="PF13600">
    <property type="entry name" value="DUF4140"/>
    <property type="match status" value="1"/>
</dbReference>
<dbReference type="OrthoDB" id="10068793at2759"/>
<evidence type="ECO:0000256" key="1">
    <source>
        <dbReference type="SAM" id="Coils"/>
    </source>
</evidence>
<dbReference type="InterPro" id="IPR011935">
    <property type="entry name" value="CHP02231"/>
</dbReference>
<dbReference type="PANTHER" id="PTHR31005:SF8">
    <property type="entry name" value="DUF4139 DOMAIN-CONTAINING PROTEIN"/>
    <property type="match status" value="1"/>
</dbReference>
<evidence type="ECO:0000259" key="3">
    <source>
        <dbReference type="Pfam" id="PF13600"/>
    </source>
</evidence>
<feature type="domain" description="DUF4140" evidence="3">
    <location>
        <begin position="24"/>
        <end position="123"/>
    </location>
</feature>
<dbReference type="Pfam" id="PF13598">
    <property type="entry name" value="DUF4139"/>
    <property type="match status" value="1"/>
</dbReference>
<evidence type="ECO:0000259" key="2">
    <source>
        <dbReference type="Pfam" id="PF13598"/>
    </source>
</evidence>
<name>A0A7I4YKZ4_HAECO</name>
<protein>
    <submittedName>
        <fullName evidence="5">Protein F37C4.5</fullName>
    </submittedName>
</protein>
<evidence type="ECO:0000313" key="5">
    <source>
        <dbReference type="WBParaSite" id="HCON_00112500-00001"/>
    </source>
</evidence>
<dbReference type="InterPro" id="IPR025554">
    <property type="entry name" value="DUF4140"/>
</dbReference>
<dbReference type="InterPro" id="IPR037291">
    <property type="entry name" value="DUF4139"/>
</dbReference>
<organism evidence="4 5">
    <name type="scientific">Haemonchus contortus</name>
    <name type="common">Barber pole worm</name>
    <dbReference type="NCBI Taxonomy" id="6289"/>
    <lineage>
        <taxon>Eukaryota</taxon>
        <taxon>Metazoa</taxon>
        <taxon>Ecdysozoa</taxon>
        <taxon>Nematoda</taxon>
        <taxon>Chromadorea</taxon>
        <taxon>Rhabditida</taxon>
        <taxon>Rhabditina</taxon>
        <taxon>Rhabditomorpha</taxon>
        <taxon>Strongyloidea</taxon>
        <taxon>Trichostrongylidae</taxon>
        <taxon>Haemonchus</taxon>
    </lineage>
</organism>
<dbReference type="Proteomes" id="UP000025227">
    <property type="component" value="Unplaced"/>
</dbReference>
<sequence>MAAHRMSSPSVQKKECRDQALEKVVVFNDRAELKRRVLCELQPGFNEIHLENVTQNIIHDSVRVDGRGDGTIHDVQLTEKAAIHEDTDSPKVAEIRAKHENKLQEVNELKDRVSVVQKRVEVLDKLVEGAGNNVVCPPKDSREPFILNNETLESLTQFYSFYEERSTAVRAELRKAKKVLEKSERELEALEAELNRAESDHRVNQFSKLIVITLESEKGGSVQLELTYQVYGAHWSPSYDLRVDTSGKQSLKITYFGNISQSTGEDWSNASLVLSTAQPCLGGQIPELGVLEAVFYRPPPPPVAQPYMARTKMLRAAPMAAGSLFASAQNDMVLESTPMHAEAARVVEPAQHALSTEFIITKPAAIPSDGAEHKVTIGVVDVTPQMIHECVPCKNTSTFLTASAVNSSALPFLPGSAAVYLNNSFVAKTHMKNVSPGERFSCSLGVDTALRVEYKPVKKYHEQVGLISKSSSNVHEQVIVVKNSRAQPVLLTIKEQIPRSTDDKIKVRLIAPVVSQTDEGVNSGEGDLTTAAELPKEGCRLKGGILEWTIALQDGKTAELHVKWAVDHPKDEVVEFVERH</sequence>
<dbReference type="AlphaFoldDB" id="A0A7I4YKZ4"/>
<keyword evidence="4" id="KW-1185">Reference proteome</keyword>
<dbReference type="WBParaSite" id="HCON_00112500-00001">
    <property type="protein sequence ID" value="HCON_00112500-00001"/>
    <property type="gene ID" value="HCON_00112500"/>
</dbReference>
<accession>A0A7I4YKZ4</accession>
<feature type="coiled-coil region" evidence="1">
    <location>
        <begin position="92"/>
        <end position="119"/>
    </location>
</feature>
<evidence type="ECO:0000313" key="4">
    <source>
        <dbReference type="Proteomes" id="UP000025227"/>
    </source>
</evidence>